<keyword evidence="5" id="KW-0548">Nucleotidyltransferase</keyword>
<evidence type="ECO:0000256" key="14">
    <source>
        <dbReference type="ARBA" id="ARBA00022908"/>
    </source>
</evidence>
<dbReference type="GO" id="GO:0015074">
    <property type="term" value="P:DNA integration"/>
    <property type="evidence" value="ECO:0007669"/>
    <property type="project" value="UniProtKB-KW"/>
</dbReference>
<keyword evidence="18" id="KW-0233">DNA recombination</keyword>
<dbReference type="GO" id="GO:0003964">
    <property type="term" value="F:RNA-directed DNA polymerase activity"/>
    <property type="evidence" value="ECO:0007669"/>
    <property type="project" value="UniProtKB-KW"/>
</dbReference>
<keyword evidence="2" id="KW-0815">Transposition</keyword>
<dbReference type="OrthoDB" id="2752444at2759"/>
<keyword evidence="7" id="KW-0479">Metal-binding</keyword>
<dbReference type="Proteomes" id="UP000184267">
    <property type="component" value="Unassembled WGS sequence"/>
</dbReference>
<feature type="domain" description="Integrase catalytic" evidence="22">
    <location>
        <begin position="496"/>
        <end position="602"/>
    </location>
</feature>
<feature type="region of interest" description="Disordered" evidence="21">
    <location>
        <begin position="225"/>
        <end position="267"/>
    </location>
</feature>
<evidence type="ECO:0000256" key="4">
    <source>
        <dbReference type="ARBA" id="ARBA00022670"/>
    </source>
</evidence>
<feature type="compositionally biased region" description="Basic and acidic residues" evidence="21">
    <location>
        <begin position="247"/>
        <end position="264"/>
    </location>
</feature>
<proteinExistence type="predicted"/>
<sequence length="913" mass="100714">MANIQHITPDPTSLSTSSDLSLTTSLKIPLLVKDGSNWVLYKAQFLTAKGLRRYLEGREHMPTPTSAPGVDSDADERYETALDKWTANHATIKMLLFQMLPESLKLEVLTLTRAVDMWRIVTSCYDNQGNFVQVNILAQIQRLKCNEGADPQPVLAQLAKLRSEYVTAGGTLSDEQYKVHILALLPLSYRPAVRAILTSAQATGMSITMTALLTAINDIARDEHALEGEQSRGGKEGQGPKRRTWKKKSDEKGKGKEERRENESAKAAAMSVSATLADATFWDGSACLVATDFAKVSASPLKPTPHTHLVDSDASRHFDPHRRNFTILRPITPIPINSADGRVFYATGEGDVRITVHHGRHNINFMLRNILYAPEMPIALTSVSQLVKSGFQVHFERDGCHITTPAGTSLPVITNRSGLYPLSGVQPSSEARAAEATAAAMLQLEFHRRMGHTYPPTLRKMVSKGVVTGVKLDAAEVDFCEVCVQAKQTRAPFPKERSSPCAEAYGDRIHTDMWGKAQVRTWDGKEYFITFLDDHADEAFVSLMRTKSEALSRCRAYEAWVKSHCGVQEIKTIQSDHGGEYTSHEFVEHLEKHGTTRRLTLPKFLWGEAVLHTCWLRNRTSGKNTPGTTPHEVATGEKPDLSHLPRFGAKCWILQQNVGKLDPKSKPGRWIGYSLESKGHKIYWPECRTVSIERDVRFEPDADPTAEVLIDMCVHSEGELTSGSVLNTPDSPSTSSSSSSSSLSPPSTPKLETPKTTAITPPSVSSLKAPQEQTSLKPIVAEQDAPKEPAEPITESRPKCERKPSAWVRNLQAGIGTTGGQGAQRVPLSILGEDAQLAAEFWEEMENEGELEDGTTQDTTPFDSPLFALAALGSDDEPTYHEAMAGSDKERWTAAMREELTWIEQLGTYELVE</sequence>
<keyword evidence="16" id="KW-0239">DNA-directed DNA polymerase</keyword>
<dbReference type="Pfam" id="PF14223">
    <property type="entry name" value="Retrotran_gag_2"/>
    <property type="match status" value="1"/>
</dbReference>
<keyword evidence="10" id="KW-0378">Hydrolase</keyword>
<dbReference type="Pfam" id="PF25597">
    <property type="entry name" value="SH3_retrovirus"/>
    <property type="match status" value="1"/>
</dbReference>
<evidence type="ECO:0000256" key="19">
    <source>
        <dbReference type="ARBA" id="ARBA00048173"/>
    </source>
</evidence>
<keyword evidence="4" id="KW-0645">Protease</keyword>
<dbReference type="InterPro" id="IPR036397">
    <property type="entry name" value="RNaseH_sf"/>
</dbReference>
<evidence type="ECO:0000256" key="9">
    <source>
        <dbReference type="ARBA" id="ARBA00022759"/>
    </source>
</evidence>
<evidence type="ECO:0000256" key="7">
    <source>
        <dbReference type="ARBA" id="ARBA00022723"/>
    </source>
</evidence>
<keyword evidence="11" id="KW-0067">ATP-binding</keyword>
<dbReference type="PANTHER" id="PTHR42648">
    <property type="entry name" value="TRANSPOSASE, PUTATIVE-RELATED"/>
    <property type="match status" value="1"/>
</dbReference>
<evidence type="ECO:0000256" key="2">
    <source>
        <dbReference type="ARBA" id="ARBA00022578"/>
    </source>
</evidence>
<dbReference type="GO" id="GO:0032196">
    <property type="term" value="P:transposition"/>
    <property type="evidence" value="ECO:0007669"/>
    <property type="project" value="UniProtKB-KW"/>
</dbReference>
<comment type="function">
    <text evidence="1">The aspartyl protease (PR) mediates the proteolytic cleavages of the Gag and Gag-Pol polyproteins after assembly of the VLP.</text>
</comment>
<dbReference type="Pfam" id="PF22936">
    <property type="entry name" value="Pol_BBD"/>
    <property type="match status" value="1"/>
</dbReference>
<dbReference type="InterPro" id="IPR012337">
    <property type="entry name" value="RNaseH-like_sf"/>
</dbReference>
<keyword evidence="24" id="KW-1185">Reference proteome</keyword>
<keyword evidence="16" id="KW-0808">Transferase</keyword>
<dbReference type="AlphaFoldDB" id="A0A1M2VGH5"/>
<keyword evidence="14" id="KW-0229">DNA integration</keyword>
<dbReference type="Pfam" id="PF00665">
    <property type="entry name" value="rve"/>
    <property type="match status" value="1"/>
</dbReference>
<feature type="compositionally biased region" description="Low complexity" evidence="21">
    <location>
        <begin position="728"/>
        <end position="757"/>
    </location>
</feature>
<gene>
    <name evidence="23" type="ORF">TRAPUB_2489</name>
</gene>
<dbReference type="InterPro" id="IPR039537">
    <property type="entry name" value="Retrotran_Ty1/copia-like"/>
</dbReference>
<dbReference type="InterPro" id="IPR057670">
    <property type="entry name" value="SH3_retrovirus"/>
</dbReference>
<keyword evidence="3" id="KW-1188">Viral release from host cell</keyword>
<comment type="catalytic activity">
    <reaction evidence="19">
        <text>DNA(n) + a 2'-deoxyribonucleoside 5'-triphosphate = DNA(n+1) + diphosphate</text>
        <dbReference type="Rhea" id="RHEA:22508"/>
        <dbReference type="Rhea" id="RHEA-COMP:17339"/>
        <dbReference type="Rhea" id="RHEA-COMP:17340"/>
        <dbReference type="ChEBI" id="CHEBI:33019"/>
        <dbReference type="ChEBI" id="CHEBI:61560"/>
        <dbReference type="ChEBI" id="CHEBI:173112"/>
        <dbReference type="EC" id="2.7.7.49"/>
    </reaction>
</comment>
<evidence type="ECO:0000256" key="17">
    <source>
        <dbReference type="ARBA" id="ARBA00023113"/>
    </source>
</evidence>
<organism evidence="23 24">
    <name type="scientific">Trametes pubescens</name>
    <name type="common">White-rot fungus</name>
    <dbReference type="NCBI Taxonomy" id="154538"/>
    <lineage>
        <taxon>Eukaryota</taxon>
        <taxon>Fungi</taxon>
        <taxon>Dikarya</taxon>
        <taxon>Basidiomycota</taxon>
        <taxon>Agaricomycotina</taxon>
        <taxon>Agaricomycetes</taxon>
        <taxon>Polyporales</taxon>
        <taxon>Polyporaceae</taxon>
        <taxon>Trametes</taxon>
    </lineage>
</organism>
<evidence type="ECO:0000256" key="3">
    <source>
        <dbReference type="ARBA" id="ARBA00022612"/>
    </source>
</evidence>
<evidence type="ECO:0000256" key="1">
    <source>
        <dbReference type="ARBA" id="ARBA00002180"/>
    </source>
</evidence>
<dbReference type="OMA" id="FERDGCH"/>
<comment type="catalytic activity">
    <reaction evidence="20">
        <text>DNA(n) + a 2'-deoxyribonucleoside 5'-triphosphate = DNA(n+1) + diphosphate</text>
        <dbReference type="Rhea" id="RHEA:22508"/>
        <dbReference type="Rhea" id="RHEA-COMP:17339"/>
        <dbReference type="Rhea" id="RHEA-COMP:17340"/>
        <dbReference type="ChEBI" id="CHEBI:33019"/>
        <dbReference type="ChEBI" id="CHEBI:61560"/>
        <dbReference type="ChEBI" id="CHEBI:173112"/>
        <dbReference type="EC" id="2.7.7.7"/>
    </reaction>
</comment>
<dbReference type="GO" id="GO:0005524">
    <property type="term" value="F:ATP binding"/>
    <property type="evidence" value="ECO:0007669"/>
    <property type="project" value="UniProtKB-KW"/>
</dbReference>
<name>A0A1M2VGH5_TRAPU</name>
<comment type="caution">
    <text evidence="23">The sequence shown here is derived from an EMBL/GenBank/DDBJ whole genome shotgun (WGS) entry which is preliminary data.</text>
</comment>
<dbReference type="GO" id="GO:0006508">
    <property type="term" value="P:proteolysis"/>
    <property type="evidence" value="ECO:0007669"/>
    <property type="project" value="UniProtKB-KW"/>
</dbReference>
<evidence type="ECO:0000313" key="24">
    <source>
        <dbReference type="Proteomes" id="UP000184267"/>
    </source>
</evidence>
<dbReference type="EMBL" id="MNAD01001285">
    <property type="protein sequence ID" value="OJT06657.1"/>
    <property type="molecule type" value="Genomic_DNA"/>
</dbReference>
<dbReference type="Gene3D" id="3.30.420.10">
    <property type="entry name" value="Ribonuclease H-like superfamily/Ribonuclease H"/>
    <property type="match status" value="1"/>
</dbReference>
<dbReference type="InterPro" id="IPR025724">
    <property type="entry name" value="GAG-pre-integrase_dom"/>
</dbReference>
<evidence type="ECO:0000256" key="13">
    <source>
        <dbReference type="ARBA" id="ARBA00022884"/>
    </source>
</evidence>
<evidence type="ECO:0000259" key="22">
    <source>
        <dbReference type="PROSITE" id="PS50994"/>
    </source>
</evidence>
<evidence type="ECO:0000256" key="10">
    <source>
        <dbReference type="ARBA" id="ARBA00022801"/>
    </source>
</evidence>
<dbReference type="GO" id="GO:0003723">
    <property type="term" value="F:RNA binding"/>
    <property type="evidence" value="ECO:0007669"/>
    <property type="project" value="UniProtKB-KW"/>
</dbReference>
<evidence type="ECO:0000256" key="5">
    <source>
        <dbReference type="ARBA" id="ARBA00022695"/>
    </source>
</evidence>
<evidence type="ECO:0000256" key="15">
    <source>
        <dbReference type="ARBA" id="ARBA00022918"/>
    </source>
</evidence>
<dbReference type="GO" id="GO:0003887">
    <property type="term" value="F:DNA-directed DNA polymerase activity"/>
    <property type="evidence" value="ECO:0007669"/>
    <property type="project" value="UniProtKB-KW"/>
</dbReference>
<dbReference type="GO" id="GO:0046872">
    <property type="term" value="F:metal ion binding"/>
    <property type="evidence" value="ECO:0007669"/>
    <property type="project" value="UniProtKB-KW"/>
</dbReference>
<evidence type="ECO:0000256" key="18">
    <source>
        <dbReference type="ARBA" id="ARBA00023172"/>
    </source>
</evidence>
<reference evidence="23 24" key="1">
    <citation type="submission" date="2016-10" db="EMBL/GenBank/DDBJ databases">
        <title>Genome sequence of the basidiomycete white-rot fungus Trametes pubescens.</title>
        <authorList>
            <person name="Makela M.R."/>
            <person name="Granchi Z."/>
            <person name="Peng M."/>
            <person name="De Vries R.P."/>
            <person name="Grigoriev I."/>
            <person name="Riley R."/>
            <person name="Hilden K."/>
        </authorList>
    </citation>
    <scope>NUCLEOTIDE SEQUENCE [LARGE SCALE GENOMIC DNA]</scope>
    <source>
        <strain evidence="23 24">FBCC735</strain>
    </source>
</reference>
<dbReference type="GO" id="GO:0008233">
    <property type="term" value="F:peptidase activity"/>
    <property type="evidence" value="ECO:0007669"/>
    <property type="project" value="UniProtKB-KW"/>
</dbReference>
<feature type="compositionally biased region" description="Basic and acidic residues" evidence="21">
    <location>
        <begin position="225"/>
        <end position="239"/>
    </location>
</feature>
<keyword evidence="9" id="KW-0255">Endonuclease</keyword>
<dbReference type="GO" id="GO:0005634">
    <property type="term" value="C:nucleus"/>
    <property type="evidence" value="ECO:0007669"/>
    <property type="project" value="UniProtKB-ARBA"/>
</dbReference>
<evidence type="ECO:0000256" key="12">
    <source>
        <dbReference type="ARBA" id="ARBA00022842"/>
    </source>
</evidence>
<evidence type="ECO:0000256" key="16">
    <source>
        <dbReference type="ARBA" id="ARBA00022932"/>
    </source>
</evidence>
<dbReference type="PANTHER" id="PTHR42648:SF11">
    <property type="entry name" value="TRANSPOSON TY4-P GAG-POL POLYPROTEIN"/>
    <property type="match status" value="1"/>
</dbReference>
<feature type="compositionally biased region" description="Basic and acidic residues" evidence="21">
    <location>
        <begin position="784"/>
        <end position="803"/>
    </location>
</feature>
<evidence type="ECO:0000313" key="23">
    <source>
        <dbReference type="EMBL" id="OJT06657.1"/>
    </source>
</evidence>
<dbReference type="STRING" id="154538.A0A1M2VGH5"/>
<dbReference type="GO" id="GO:0006310">
    <property type="term" value="P:DNA recombination"/>
    <property type="evidence" value="ECO:0007669"/>
    <property type="project" value="UniProtKB-KW"/>
</dbReference>
<evidence type="ECO:0000256" key="21">
    <source>
        <dbReference type="SAM" id="MobiDB-lite"/>
    </source>
</evidence>
<dbReference type="InterPro" id="IPR001584">
    <property type="entry name" value="Integrase_cat-core"/>
</dbReference>
<feature type="compositionally biased region" description="Polar residues" evidence="21">
    <location>
        <begin position="758"/>
        <end position="776"/>
    </location>
</feature>
<dbReference type="Pfam" id="PF13976">
    <property type="entry name" value="gag_pre-integrs"/>
    <property type="match status" value="1"/>
</dbReference>
<keyword evidence="8" id="KW-0547">Nucleotide-binding</keyword>
<keyword evidence="17" id="KW-0917">Virion maturation</keyword>
<evidence type="ECO:0000256" key="20">
    <source>
        <dbReference type="ARBA" id="ARBA00049244"/>
    </source>
</evidence>
<dbReference type="InterPro" id="IPR054722">
    <property type="entry name" value="PolX-like_BBD"/>
</dbReference>
<keyword evidence="12" id="KW-0460">Magnesium</keyword>
<evidence type="ECO:0000256" key="8">
    <source>
        <dbReference type="ARBA" id="ARBA00022741"/>
    </source>
</evidence>
<keyword evidence="15" id="KW-0695">RNA-directed DNA polymerase</keyword>
<dbReference type="SUPFAM" id="SSF53098">
    <property type="entry name" value="Ribonuclease H-like"/>
    <property type="match status" value="1"/>
</dbReference>
<feature type="region of interest" description="Disordered" evidence="21">
    <location>
        <begin position="720"/>
        <end position="803"/>
    </location>
</feature>
<keyword evidence="6" id="KW-0540">Nuclease</keyword>
<protein>
    <submittedName>
        <fullName evidence="23">Retrovirus-related Pol polyprotein from transposon TNT 1-94</fullName>
    </submittedName>
</protein>
<accession>A0A1M2VGH5</accession>
<dbReference type="PROSITE" id="PS50994">
    <property type="entry name" value="INTEGRASE"/>
    <property type="match status" value="1"/>
</dbReference>
<evidence type="ECO:0000256" key="11">
    <source>
        <dbReference type="ARBA" id="ARBA00022840"/>
    </source>
</evidence>
<dbReference type="GO" id="GO:0004519">
    <property type="term" value="F:endonuclease activity"/>
    <property type="evidence" value="ECO:0007669"/>
    <property type="project" value="UniProtKB-KW"/>
</dbReference>
<keyword evidence="13" id="KW-0694">RNA-binding</keyword>
<evidence type="ECO:0000256" key="6">
    <source>
        <dbReference type="ARBA" id="ARBA00022722"/>
    </source>
</evidence>